<accession>A0AAP0HLK6</accession>
<dbReference type="EMBL" id="JBBNAE010000010">
    <property type="protein sequence ID" value="KAK9091349.1"/>
    <property type="molecule type" value="Genomic_DNA"/>
</dbReference>
<evidence type="ECO:0000313" key="3">
    <source>
        <dbReference type="Proteomes" id="UP001417504"/>
    </source>
</evidence>
<proteinExistence type="predicted"/>
<keyword evidence="3" id="KW-1185">Reference proteome</keyword>
<dbReference type="PANTHER" id="PTHR37708">
    <property type="entry name" value="HOMEOBOX HOX-B3-LIKE PROTEIN"/>
    <property type="match status" value="1"/>
</dbReference>
<dbReference type="AlphaFoldDB" id="A0AAP0HLK6"/>
<sequence>MAAINGASKPTQESFFFSLDPKTSLLSLNSETLPPVNLCLERGPRYREYSKLRELKLKLKQQQYQQQQLIEIEEPEPTLTPPKKRVTFQGGGGGGGRALRPSASMVARSVPDFSAVLRKENRRPAEAVTATMTPPSKGAAAGKGVKLGVSRSAGGGGEKKGGGGAAAARKSYASVEELRGLGAGVGNAINGVGGRSGRNYKILGQRLC</sequence>
<feature type="region of interest" description="Disordered" evidence="1">
    <location>
        <begin position="77"/>
        <end position="103"/>
    </location>
</feature>
<name>A0AAP0HLK6_9MAGN</name>
<gene>
    <name evidence="2" type="ORF">Sjap_024526</name>
</gene>
<dbReference type="Proteomes" id="UP001417504">
    <property type="component" value="Unassembled WGS sequence"/>
</dbReference>
<reference evidence="2 3" key="1">
    <citation type="submission" date="2024-01" db="EMBL/GenBank/DDBJ databases">
        <title>Genome assemblies of Stephania.</title>
        <authorList>
            <person name="Yang L."/>
        </authorList>
    </citation>
    <scope>NUCLEOTIDE SEQUENCE [LARGE SCALE GENOMIC DNA]</scope>
    <source>
        <strain evidence="2">QJT</strain>
        <tissue evidence="2">Leaf</tissue>
    </source>
</reference>
<comment type="caution">
    <text evidence="2">The sequence shown here is derived from an EMBL/GenBank/DDBJ whole genome shotgun (WGS) entry which is preliminary data.</text>
</comment>
<protein>
    <submittedName>
        <fullName evidence="2">Uncharacterized protein</fullName>
    </submittedName>
</protein>
<organism evidence="2 3">
    <name type="scientific">Stephania japonica</name>
    <dbReference type="NCBI Taxonomy" id="461633"/>
    <lineage>
        <taxon>Eukaryota</taxon>
        <taxon>Viridiplantae</taxon>
        <taxon>Streptophyta</taxon>
        <taxon>Embryophyta</taxon>
        <taxon>Tracheophyta</taxon>
        <taxon>Spermatophyta</taxon>
        <taxon>Magnoliopsida</taxon>
        <taxon>Ranunculales</taxon>
        <taxon>Menispermaceae</taxon>
        <taxon>Menispermoideae</taxon>
        <taxon>Cissampelideae</taxon>
        <taxon>Stephania</taxon>
    </lineage>
</organism>
<dbReference type="PANTHER" id="PTHR37708:SF2">
    <property type="entry name" value="HOMEOBOX HOX-B3-LIKE PROTEIN"/>
    <property type="match status" value="1"/>
</dbReference>
<evidence type="ECO:0000313" key="2">
    <source>
        <dbReference type="EMBL" id="KAK9091349.1"/>
    </source>
</evidence>
<evidence type="ECO:0000256" key="1">
    <source>
        <dbReference type="SAM" id="MobiDB-lite"/>
    </source>
</evidence>